<evidence type="ECO:0000313" key="2">
    <source>
        <dbReference type="EMBL" id="GIY39118.1"/>
    </source>
</evidence>
<dbReference type="Proteomes" id="UP001054837">
    <property type="component" value="Unassembled WGS sequence"/>
</dbReference>
<comment type="caution">
    <text evidence="2">The sequence shown here is derived from an EMBL/GenBank/DDBJ whole genome shotgun (WGS) entry which is preliminary data.</text>
</comment>
<evidence type="ECO:0000256" key="1">
    <source>
        <dbReference type="SAM" id="Phobius"/>
    </source>
</evidence>
<gene>
    <name evidence="2" type="ORF">CDAR_413321</name>
</gene>
<dbReference type="AlphaFoldDB" id="A0AAV4SXJ9"/>
<keyword evidence="1" id="KW-1133">Transmembrane helix</keyword>
<feature type="transmembrane region" description="Helical" evidence="1">
    <location>
        <begin position="42"/>
        <end position="62"/>
    </location>
</feature>
<keyword evidence="1" id="KW-0472">Membrane</keyword>
<sequence>MLPDGSHASSALGINIENVQSGDSLTIPREWKDIGLKNREQLYALSVIAAVSLPLVPFYIFAKLPAIWRKNQIPFYCLLTVEQ</sequence>
<accession>A0AAV4SXJ9</accession>
<keyword evidence="1" id="KW-0812">Transmembrane</keyword>
<keyword evidence="3" id="KW-1185">Reference proteome</keyword>
<reference evidence="2 3" key="1">
    <citation type="submission" date="2021-06" db="EMBL/GenBank/DDBJ databases">
        <title>Caerostris darwini draft genome.</title>
        <authorList>
            <person name="Kono N."/>
            <person name="Arakawa K."/>
        </authorList>
    </citation>
    <scope>NUCLEOTIDE SEQUENCE [LARGE SCALE GENOMIC DNA]</scope>
</reference>
<proteinExistence type="predicted"/>
<organism evidence="2 3">
    <name type="scientific">Caerostris darwini</name>
    <dbReference type="NCBI Taxonomy" id="1538125"/>
    <lineage>
        <taxon>Eukaryota</taxon>
        <taxon>Metazoa</taxon>
        <taxon>Ecdysozoa</taxon>
        <taxon>Arthropoda</taxon>
        <taxon>Chelicerata</taxon>
        <taxon>Arachnida</taxon>
        <taxon>Araneae</taxon>
        <taxon>Araneomorphae</taxon>
        <taxon>Entelegynae</taxon>
        <taxon>Araneoidea</taxon>
        <taxon>Araneidae</taxon>
        <taxon>Caerostris</taxon>
    </lineage>
</organism>
<evidence type="ECO:0000313" key="3">
    <source>
        <dbReference type="Proteomes" id="UP001054837"/>
    </source>
</evidence>
<protein>
    <submittedName>
        <fullName evidence="2">Uncharacterized protein</fullName>
    </submittedName>
</protein>
<name>A0AAV4SXJ9_9ARAC</name>
<dbReference type="EMBL" id="BPLQ01008742">
    <property type="protein sequence ID" value="GIY39118.1"/>
    <property type="molecule type" value="Genomic_DNA"/>
</dbReference>